<dbReference type="AlphaFoldDB" id="A0A502CK54"/>
<evidence type="ECO:0000313" key="3">
    <source>
        <dbReference type="Proteomes" id="UP000317722"/>
    </source>
</evidence>
<name>A0A502CK54_9MICO</name>
<keyword evidence="1" id="KW-0812">Transmembrane</keyword>
<keyword evidence="3" id="KW-1185">Reference proteome</keyword>
<keyword evidence="1" id="KW-1133">Transmembrane helix</keyword>
<gene>
    <name evidence="2" type="ORF">EAH86_17735</name>
</gene>
<dbReference type="Proteomes" id="UP000317722">
    <property type="component" value="Unassembled WGS sequence"/>
</dbReference>
<reference evidence="2 3" key="1">
    <citation type="journal article" date="2019" name="Environ. Microbiol.">
        <title>Species interactions and distinct microbial communities in high Arctic permafrost affected cryosols are associated with the CH4 and CO2 gas fluxes.</title>
        <authorList>
            <person name="Altshuler I."/>
            <person name="Hamel J."/>
            <person name="Turney S."/>
            <person name="Magnuson E."/>
            <person name="Levesque R."/>
            <person name="Greer C."/>
            <person name="Whyte L.G."/>
        </authorList>
    </citation>
    <scope>NUCLEOTIDE SEQUENCE [LARGE SCALE GENOMIC DNA]</scope>
    <source>
        <strain evidence="2 3">S9.3A</strain>
    </source>
</reference>
<organism evidence="2 3">
    <name type="scientific">Pedococcus bigeumensis</name>
    <dbReference type="NCBI Taxonomy" id="433644"/>
    <lineage>
        <taxon>Bacteria</taxon>
        <taxon>Bacillati</taxon>
        <taxon>Actinomycetota</taxon>
        <taxon>Actinomycetes</taxon>
        <taxon>Micrococcales</taxon>
        <taxon>Intrasporangiaceae</taxon>
        <taxon>Pedococcus</taxon>
    </lineage>
</organism>
<proteinExistence type="predicted"/>
<dbReference type="EMBL" id="RCZM01000006">
    <property type="protein sequence ID" value="TPG14045.1"/>
    <property type="molecule type" value="Genomic_DNA"/>
</dbReference>
<evidence type="ECO:0000256" key="1">
    <source>
        <dbReference type="SAM" id="Phobius"/>
    </source>
</evidence>
<accession>A0A502CK54</accession>
<comment type="caution">
    <text evidence="2">The sequence shown here is derived from an EMBL/GenBank/DDBJ whole genome shotgun (WGS) entry which is preliminary data.</text>
</comment>
<sequence>MQTIRGREASTIAKWQKAGWEFVTQGQGTLRREMTFRRVKPKDPWQQLAAFAGKSWAAFRRLEPKTQLRLIAGSGGLVLLMVFVGVVAGIQGGGATSDPATLPTKAAVVPNVQPSKTPPGSTVSASEAVAYKYQGPKYEIVITDRNQGPAALNQYWVYTRKIDYSTVAYKDQVKMIITDIAHIEGTDKFLVEVVTDKEIAEAESPSTYESFIEEHGMNYAIKTIPQHEKAGWVASYSGGFDSDAGEPSDSVNAFEVIWRPYATSKIEKWRPEAMG</sequence>
<evidence type="ECO:0000313" key="2">
    <source>
        <dbReference type="EMBL" id="TPG14045.1"/>
    </source>
</evidence>
<keyword evidence="1" id="KW-0472">Membrane</keyword>
<feature type="transmembrane region" description="Helical" evidence="1">
    <location>
        <begin position="70"/>
        <end position="90"/>
    </location>
</feature>
<protein>
    <submittedName>
        <fullName evidence="2">Uncharacterized protein</fullName>
    </submittedName>
</protein>